<evidence type="ECO:0000313" key="3">
    <source>
        <dbReference type="EMBL" id="JAQ02052.1"/>
    </source>
</evidence>
<evidence type="ECO:0000256" key="2">
    <source>
        <dbReference type="SAM" id="SignalP"/>
    </source>
</evidence>
<protein>
    <submittedName>
        <fullName evidence="3">Uncharacterized protein</fullName>
    </submittedName>
</protein>
<keyword evidence="2" id="KW-0732">Signal</keyword>
<keyword evidence="1" id="KW-0472">Membrane</keyword>
<feature type="chain" id="PRO_5007526897" evidence="2">
    <location>
        <begin position="20"/>
        <end position="206"/>
    </location>
</feature>
<evidence type="ECO:0000313" key="4">
    <source>
        <dbReference type="EMBL" id="JAQ04247.1"/>
    </source>
</evidence>
<feature type="transmembrane region" description="Helical" evidence="1">
    <location>
        <begin position="167"/>
        <end position="189"/>
    </location>
</feature>
<name>A0A146L4D0_LYGHE</name>
<feature type="signal peptide" evidence="2">
    <location>
        <begin position="1"/>
        <end position="19"/>
    </location>
</feature>
<accession>A0A146L4D0</accession>
<gene>
    <name evidence="4" type="ORF">g.23726</name>
    <name evidence="3" type="ORF">g.23728</name>
</gene>
<proteinExistence type="predicted"/>
<sequence>MEACLLMLCALLVLRYCQHDSLSLHWIRLSAPASVLTVVPTVHEYHPLTHLTSTLRGNLHVSDTDLLLQPHSAPHVSLSVASLHNSASSNSSTTTTALETSICPTGPRAAAASVYLPSASVGRVRAPQLYRNALHHRWELTWLSAITILASILSSYILVVQRYVYSVQVFIAHAVTVLVFLAFEEYFAIPNFYFLQLVSSKQQSGC</sequence>
<keyword evidence="1" id="KW-1133">Transmembrane helix</keyword>
<reference evidence="3" key="1">
    <citation type="journal article" date="2016" name="Gigascience">
        <title>De novo construction of an expanded transcriptome assembly for the western tarnished plant bug, Lygus hesperus.</title>
        <authorList>
            <person name="Tassone E.E."/>
            <person name="Geib S.M."/>
            <person name="Hall B."/>
            <person name="Fabrick J.A."/>
            <person name="Brent C.S."/>
            <person name="Hull J.J."/>
        </authorList>
    </citation>
    <scope>NUCLEOTIDE SEQUENCE</scope>
</reference>
<dbReference type="EMBL" id="GDHC01016577">
    <property type="protein sequence ID" value="JAQ02052.1"/>
    <property type="molecule type" value="Transcribed_RNA"/>
</dbReference>
<organism evidence="3">
    <name type="scientific">Lygus hesperus</name>
    <name type="common">Western plant bug</name>
    <dbReference type="NCBI Taxonomy" id="30085"/>
    <lineage>
        <taxon>Eukaryota</taxon>
        <taxon>Metazoa</taxon>
        <taxon>Ecdysozoa</taxon>
        <taxon>Arthropoda</taxon>
        <taxon>Hexapoda</taxon>
        <taxon>Insecta</taxon>
        <taxon>Pterygota</taxon>
        <taxon>Neoptera</taxon>
        <taxon>Paraneoptera</taxon>
        <taxon>Hemiptera</taxon>
        <taxon>Heteroptera</taxon>
        <taxon>Panheteroptera</taxon>
        <taxon>Cimicomorpha</taxon>
        <taxon>Miridae</taxon>
        <taxon>Mirini</taxon>
        <taxon>Lygus</taxon>
    </lineage>
</organism>
<keyword evidence="1" id="KW-0812">Transmembrane</keyword>
<dbReference type="EMBL" id="GDHC01014382">
    <property type="protein sequence ID" value="JAQ04247.1"/>
    <property type="molecule type" value="Transcribed_RNA"/>
</dbReference>
<feature type="transmembrane region" description="Helical" evidence="1">
    <location>
        <begin position="140"/>
        <end position="160"/>
    </location>
</feature>
<dbReference type="AlphaFoldDB" id="A0A146L4D0"/>
<evidence type="ECO:0000256" key="1">
    <source>
        <dbReference type="SAM" id="Phobius"/>
    </source>
</evidence>